<evidence type="ECO:0000256" key="6">
    <source>
        <dbReference type="ARBA" id="ARBA00034245"/>
    </source>
</evidence>
<dbReference type="InterPro" id="IPR023271">
    <property type="entry name" value="Aquaporin-like"/>
</dbReference>
<dbReference type="Pfam" id="PF01226">
    <property type="entry name" value="Form_Nir_trans"/>
    <property type="match status" value="1"/>
</dbReference>
<evidence type="ECO:0000256" key="8">
    <source>
        <dbReference type="ARBA" id="ARBA00049016"/>
    </source>
</evidence>
<dbReference type="InterPro" id="IPR000292">
    <property type="entry name" value="For/NO2_transpt"/>
</dbReference>
<dbReference type="AlphaFoldDB" id="A0A1Q9CNH1"/>
<comment type="caution">
    <text evidence="13">The sequence shown here is derived from an EMBL/GenBank/DDBJ whole genome shotgun (WGS) entry which is preliminary data.</text>
</comment>
<evidence type="ECO:0000256" key="4">
    <source>
        <dbReference type="ARBA" id="ARBA00022989"/>
    </source>
</evidence>
<dbReference type="PANTHER" id="PTHR30520:SF6">
    <property type="entry name" value="FORMATE_NITRATE FAMILY TRANSPORTER (EUROFUNG)"/>
    <property type="match status" value="1"/>
</dbReference>
<feature type="transmembrane region" description="Helical" evidence="12">
    <location>
        <begin position="291"/>
        <end position="314"/>
    </location>
</feature>
<proteinExistence type="inferred from homology"/>
<feature type="transmembrane region" description="Helical" evidence="12">
    <location>
        <begin position="167"/>
        <end position="192"/>
    </location>
</feature>
<keyword evidence="14" id="KW-1185">Reference proteome</keyword>
<comment type="catalytic activity">
    <reaction evidence="8">
        <text>formate(in) + H(+)(in) = formate(out) + H(+)(out)</text>
        <dbReference type="Rhea" id="RHEA:80887"/>
        <dbReference type="ChEBI" id="CHEBI:15378"/>
        <dbReference type="ChEBI" id="CHEBI:15740"/>
    </reaction>
</comment>
<feature type="transmembrane region" description="Helical" evidence="12">
    <location>
        <begin position="125"/>
        <end position="146"/>
    </location>
</feature>
<evidence type="ECO:0000256" key="2">
    <source>
        <dbReference type="ARBA" id="ARBA00011255"/>
    </source>
</evidence>
<dbReference type="OrthoDB" id="433315at2759"/>
<dbReference type="GO" id="GO:0015707">
    <property type="term" value="P:nitrite transport"/>
    <property type="evidence" value="ECO:0007669"/>
    <property type="project" value="TreeGrafter"/>
</dbReference>
<feature type="region of interest" description="Disordered" evidence="11">
    <location>
        <begin position="1"/>
        <end position="26"/>
    </location>
</feature>
<keyword evidence="4 12" id="KW-1133">Transmembrane helix</keyword>
<comment type="subcellular location">
    <subcellularLocation>
        <location evidence="1">Cell membrane</location>
        <topology evidence="1">Multi-pass membrane protein</topology>
    </subcellularLocation>
</comment>
<comment type="subunit">
    <text evidence="2">Homopentamer.</text>
</comment>
<feature type="transmembrane region" description="Helical" evidence="12">
    <location>
        <begin position="91"/>
        <end position="113"/>
    </location>
</feature>
<dbReference type="EMBL" id="LSRX01001040">
    <property type="protein sequence ID" value="OLP84470.1"/>
    <property type="molecule type" value="Genomic_DNA"/>
</dbReference>
<comment type="catalytic activity">
    <reaction evidence="7">
        <text>pyruvate(out) + H(+)(out) = pyruvate(in) + H(+)(in)</text>
        <dbReference type="Rhea" id="RHEA:64720"/>
        <dbReference type="ChEBI" id="CHEBI:15361"/>
        <dbReference type="ChEBI" id="CHEBI:15378"/>
    </reaction>
</comment>
<evidence type="ECO:0000256" key="11">
    <source>
        <dbReference type="SAM" id="MobiDB-lite"/>
    </source>
</evidence>
<dbReference type="Gene3D" id="1.20.1080.10">
    <property type="entry name" value="Glycerol uptake facilitator protein"/>
    <property type="match status" value="1"/>
</dbReference>
<evidence type="ECO:0000256" key="7">
    <source>
        <dbReference type="ARBA" id="ARBA00047693"/>
    </source>
</evidence>
<comment type="catalytic activity">
    <reaction evidence="6">
        <text>(S)-lactate(in) + H(+)(in) = (S)-lactate(out) + H(+)(out)</text>
        <dbReference type="Rhea" id="RHEA:29415"/>
        <dbReference type="ChEBI" id="CHEBI:15378"/>
        <dbReference type="ChEBI" id="CHEBI:16651"/>
    </reaction>
</comment>
<evidence type="ECO:0000256" key="12">
    <source>
        <dbReference type="SAM" id="Phobius"/>
    </source>
</evidence>
<evidence type="ECO:0000256" key="5">
    <source>
        <dbReference type="ARBA" id="ARBA00023136"/>
    </source>
</evidence>
<evidence type="ECO:0000313" key="14">
    <source>
        <dbReference type="Proteomes" id="UP000186817"/>
    </source>
</evidence>
<dbReference type="OMA" id="ATWMANA"/>
<comment type="catalytic activity">
    <reaction evidence="9">
        <text>acetate(out) + H(+)(out) = acetate(in) + H(+)(in)</text>
        <dbReference type="Rhea" id="RHEA:71803"/>
        <dbReference type="ChEBI" id="CHEBI:15378"/>
        <dbReference type="ChEBI" id="CHEBI:30089"/>
    </reaction>
</comment>
<gene>
    <name evidence="13" type="primary">yrhG</name>
    <name evidence="13" type="ORF">AK812_SmicGene34652</name>
</gene>
<evidence type="ECO:0000256" key="9">
    <source>
        <dbReference type="ARBA" id="ARBA00049088"/>
    </source>
</evidence>
<dbReference type="PANTHER" id="PTHR30520">
    <property type="entry name" value="FORMATE TRANSPORTER-RELATED"/>
    <property type="match status" value="1"/>
</dbReference>
<feature type="transmembrane region" description="Helical" evidence="12">
    <location>
        <begin position="212"/>
        <end position="236"/>
    </location>
</feature>
<evidence type="ECO:0000256" key="10">
    <source>
        <dbReference type="ARBA" id="ARBA00049660"/>
    </source>
</evidence>
<organism evidence="13 14">
    <name type="scientific">Symbiodinium microadriaticum</name>
    <name type="common">Dinoflagellate</name>
    <name type="synonym">Zooxanthella microadriatica</name>
    <dbReference type="NCBI Taxonomy" id="2951"/>
    <lineage>
        <taxon>Eukaryota</taxon>
        <taxon>Sar</taxon>
        <taxon>Alveolata</taxon>
        <taxon>Dinophyceae</taxon>
        <taxon>Suessiales</taxon>
        <taxon>Symbiodiniaceae</taxon>
        <taxon>Symbiodinium</taxon>
    </lineage>
</organism>
<name>A0A1Q9CNH1_SYMMI</name>
<evidence type="ECO:0000256" key="1">
    <source>
        <dbReference type="ARBA" id="ARBA00004651"/>
    </source>
</evidence>
<comment type="similarity">
    <text evidence="10">Belongs to the FNT transporter (TC 1.A.16) family.</text>
</comment>
<feature type="transmembrane region" description="Helical" evidence="12">
    <location>
        <begin position="248"/>
        <end position="271"/>
    </location>
</feature>
<evidence type="ECO:0000313" key="13">
    <source>
        <dbReference type="EMBL" id="OLP84470.1"/>
    </source>
</evidence>
<feature type="region of interest" description="Disordered" evidence="11">
    <location>
        <begin position="325"/>
        <end position="344"/>
    </location>
</feature>
<protein>
    <submittedName>
        <fullName evidence="13">Putative transporter YrhG</fullName>
    </submittedName>
</protein>
<keyword evidence="3 12" id="KW-0812">Transmembrane</keyword>
<dbReference type="GO" id="GO:0005886">
    <property type="term" value="C:plasma membrane"/>
    <property type="evidence" value="ECO:0007669"/>
    <property type="project" value="UniProtKB-SubCell"/>
</dbReference>
<evidence type="ECO:0000256" key="3">
    <source>
        <dbReference type="ARBA" id="ARBA00022692"/>
    </source>
</evidence>
<dbReference type="GO" id="GO:0015513">
    <property type="term" value="F:high-affinity secondary active nitrite transmembrane transporter activity"/>
    <property type="evidence" value="ECO:0007669"/>
    <property type="project" value="TreeGrafter"/>
</dbReference>
<sequence length="344" mass="37048">MPILASHKASALPAAPSEPRASSGAEGFSRLKQSMATSMAVVYLATSLRPGKSTRVFQRSQRQNFASTPDETYETFVEKAKHLVEMSRSHTLYASILGSAFVSVASASALSFSETVGPNLMLDKLVFAVVLPVHLLLCQLCGGQLTTSNLSILCIGVSQGKVRFRDALRNIALVLFGNAIGVLLILAAVRYLQVLDAESLAVAAVMAKSKCGYTFGQTVVKAFICNWVVFIAYWLGVMSGDIRGKMTGIWTAVFMYAAVGFEHIVTNMFLLPAAAMGGTHFTMLQMVWKNLFPVLLGNVAASILVAGGSFGIAFGRLSRRLRTKPSRKPKVPVKFSNEPASLER</sequence>
<reference evidence="13 14" key="1">
    <citation type="submission" date="2016-02" db="EMBL/GenBank/DDBJ databases">
        <title>Genome analysis of coral dinoflagellate symbionts highlights evolutionary adaptations to a symbiotic lifestyle.</title>
        <authorList>
            <person name="Aranda M."/>
            <person name="Li Y."/>
            <person name="Liew Y.J."/>
            <person name="Baumgarten S."/>
            <person name="Simakov O."/>
            <person name="Wilson M."/>
            <person name="Piel J."/>
            <person name="Ashoor H."/>
            <person name="Bougouffa S."/>
            <person name="Bajic V.B."/>
            <person name="Ryu T."/>
            <person name="Ravasi T."/>
            <person name="Bayer T."/>
            <person name="Micklem G."/>
            <person name="Kim H."/>
            <person name="Bhak J."/>
            <person name="Lajeunesse T.C."/>
            <person name="Voolstra C.R."/>
        </authorList>
    </citation>
    <scope>NUCLEOTIDE SEQUENCE [LARGE SCALE GENOMIC DNA]</scope>
    <source>
        <strain evidence="13 14">CCMP2467</strain>
    </source>
</reference>
<dbReference type="Proteomes" id="UP000186817">
    <property type="component" value="Unassembled WGS sequence"/>
</dbReference>
<keyword evidence="5 12" id="KW-0472">Membrane</keyword>
<accession>A0A1Q9CNH1</accession>